<organism evidence="8 9">
    <name type="scientific">Streptococcus ictaluri 707-05</name>
    <dbReference type="NCBI Taxonomy" id="764299"/>
    <lineage>
        <taxon>Bacteria</taxon>
        <taxon>Bacillati</taxon>
        <taxon>Bacillota</taxon>
        <taxon>Bacilli</taxon>
        <taxon>Lactobacillales</taxon>
        <taxon>Streptococcaceae</taxon>
        <taxon>Streptococcus</taxon>
    </lineage>
</organism>
<evidence type="ECO:0000256" key="3">
    <source>
        <dbReference type="ARBA" id="ARBA00022692"/>
    </source>
</evidence>
<evidence type="ECO:0000256" key="4">
    <source>
        <dbReference type="ARBA" id="ARBA00022989"/>
    </source>
</evidence>
<dbReference type="InterPro" id="IPR004797">
    <property type="entry name" value="Competence_ComEC/Rec2"/>
</dbReference>
<keyword evidence="3 6" id="KW-0812">Transmembrane</keyword>
<dbReference type="Pfam" id="PF00753">
    <property type="entry name" value="Lactamase_B"/>
    <property type="match status" value="1"/>
</dbReference>
<dbReference type="PANTHER" id="PTHR30619:SF1">
    <property type="entry name" value="RECOMBINATION PROTEIN 2"/>
    <property type="match status" value="1"/>
</dbReference>
<dbReference type="STRING" id="764299.STRIC_0468"/>
<dbReference type="Proteomes" id="UP000003330">
    <property type="component" value="Unassembled WGS sequence"/>
</dbReference>
<evidence type="ECO:0000256" key="5">
    <source>
        <dbReference type="ARBA" id="ARBA00023136"/>
    </source>
</evidence>
<feature type="transmembrane region" description="Helical" evidence="6">
    <location>
        <begin position="228"/>
        <end position="249"/>
    </location>
</feature>
<dbReference type="InterPro" id="IPR004477">
    <property type="entry name" value="ComEC_N"/>
</dbReference>
<accession>G5K5Y1</accession>
<dbReference type="GO" id="GO:0005886">
    <property type="term" value="C:plasma membrane"/>
    <property type="evidence" value="ECO:0007669"/>
    <property type="project" value="UniProtKB-SubCell"/>
</dbReference>
<evidence type="ECO:0000313" key="9">
    <source>
        <dbReference type="Proteomes" id="UP000003330"/>
    </source>
</evidence>
<dbReference type="NCBIfam" id="TIGR00361">
    <property type="entry name" value="ComEC_Rec2"/>
    <property type="match status" value="1"/>
</dbReference>
<dbReference type="Pfam" id="PF03772">
    <property type="entry name" value="Competence"/>
    <property type="match status" value="1"/>
</dbReference>
<feature type="transmembrane region" description="Helical" evidence="6">
    <location>
        <begin position="433"/>
        <end position="454"/>
    </location>
</feature>
<feature type="transmembrane region" description="Helical" evidence="6">
    <location>
        <begin position="352"/>
        <end position="371"/>
    </location>
</feature>
<dbReference type="NCBIfam" id="TIGR00360">
    <property type="entry name" value="ComEC_N-term"/>
    <property type="match status" value="1"/>
</dbReference>
<evidence type="ECO:0000313" key="8">
    <source>
        <dbReference type="EMBL" id="EHI68620.1"/>
    </source>
</evidence>
<dbReference type="eggNOG" id="COG2333">
    <property type="taxonomic scope" value="Bacteria"/>
</dbReference>
<dbReference type="eggNOG" id="COG0658">
    <property type="taxonomic scope" value="Bacteria"/>
</dbReference>
<dbReference type="CDD" id="cd07731">
    <property type="entry name" value="ComA-like_MBL-fold"/>
    <property type="match status" value="1"/>
</dbReference>
<keyword evidence="5 6" id="KW-0472">Membrane</keyword>
<feature type="domain" description="Metallo-beta-lactamase" evidence="7">
    <location>
        <begin position="492"/>
        <end position="698"/>
    </location>
</feature>
<sequence length="714" mass="81540">MIKSFPLRPIQMAFLVMLLFYTIYSYQLSLLILAIIALALLCNRFGIKETLFILLLLSLFSGFFTYRNSQASRAEASAPQSIPYLDIIPDSITINGDQMAFTGRYRTNHYQVFYRFTQKEEADRFKKETGFLRLKGDLKLEKVTGKRNFNGFDYQAYLRNQGIYHIIRVNDINSLTTQKIRHLRDYSHYLRRAAIVWSQEKFPKPMSHYMTGLLFGYLDKSFGQMTELYSQLGIIHLFALSGMQVGFFLQLFRRLLVLLNIPLATICVLELLFAFCYAGMTGYSVSVIRSLMQAQFRHLGLKGLDNLSITFLVMLVWDPYFLLTIGGVLSFAYAFMLTSLSFEELEGFKKTLAMTFAITVGMLPLLLYYFASFNPLSIVLTAFLSLLFDGLLLPLLTLSFVLSPFLKMSLFNIGFVGLEKLMILLGQCFSKPIVFGSPQLLHLLLCLTCLVYWYDHRSHRIKAFVSSMVFFLTIASISWPLGNEVTMVDIGQGDSIFIRDWQNKTLLIDVGGIVQFGRQESWRQRHSTSNAEKTLIPYLRSRGMTKIDQIVLTHTDTDHIGDMEEVVKAFRVREILISQGSLSSGQFVKRLKALKVSVRVVSASDKIPIMGSHLHVLYPWEMGDGKNNDSLVLYGKLLSHYFLFTGDLEAEGEEALRKRYPHLPVDILKAGHYGSKGSSSEALLDHINPKIALLSAGEHNRYKHPHQETLERFH</sequence>
<dbReference type="InterPro" id="IPR035681">
    <property type="entry name" value="ComA-like_MBL"/>
</dbReference>
<reference evidence="8 9" key="1">
    <citation type="journal article" date="2014" name="Int. J. Syst. Evol. Microbiol.">
        <title>Phylogenomics and the dynamic genome evolution of the genus Streptococcus.</title>
        <authorList>
            <consortium name="The Broad Institute Genome Sequencing Platform"/>
            <person name="Richards V.P."/>
            <person name="Palmer S.R."/>
            <person name="Pavinski Bitar P.D."/>
            <person name="Qin X."/>
            <person name="Weinstock G.M."/>
            <person name="Highlander S.K."/>
            <person name="Town C.D."/>
            <person name="Burne R.A."/>
            <person name="Stanhope M.J."/>
        </authorList>
    </citation>
    <scope>NUCLEOTIDE SEQUENCE [LARGE SCALE GENOMIC DNA]</scope>
    <source>
        <strain evidence="8 9">707-05</strain>
    </source>
</reference>
<feature type="transmembrane region" description="Helical" evidence="6">
    <location>
        <begin position="12"/>
        <end position="41"/>
    </location>
</feature>
<feature type="transmembrane region" description="Helical" evidence="6">
    <location>
        <begin position="377"/>
        <end position="402"/>
    </location>
</feature>
<evidence type="ECO:0000259" key="7">
    <source>
        <dbReference type="SMART" id="SM00849"/>
    </source>
</evidence>
<proteinExistence type="predicted"/>
<keyword evidence="2" id="KW-1003">Cell membrane</keyword>
<comment type="caution">
    <text evidence="8">The sequence shown here is derived from an EMBL/GenBank/DDBJ whole genome shotgun (WGS) entry which is preliminary data.</text>
</comment>
<feature type="transmembrane region" description="Helical" evidence="6">
    <location>
        <begin position="461"/>
        <end position="481"/>
    </location>
</feature>
<name>G5K5Y1_9STRE</name>
<dbReference type="EMBL" id="AEUX02000008">
    <property type="protein sequence ID" value="EHI68620.1"/>
    <property type="molecule type" value="Genomic_DNA"/>
</dbReference>
<dbReference type="SMART" id="SM00849">
    <property type="entry name" value="Lactamase_B"/>
    <property type="match status" value="1"/>
</dbReference>
<dbReference type="InterPro" id="IPR036866">
    <property type="entry name" value="RibonucZ/Hydroxyglut_hydro"/>
</dbReference>
<dbReference type="AlphaFoldDB" id="G5K5Y1"/>
<dbReference type="InterPro" id="IPR001279">
    <property type="entry name" value="Metallo-B-lactamas"/>
</dbReference>
<dbReference type="GO" id="GO:0030420">
    <property type="term" value="P:establishment of competence for transformation"/>
    <property type="evidence" value="ECO:0007669"/>
    <property type="project" value="InterPro"/>
</dbReference>
<evidence type="ECO:0000256" key="2">
    <source>
        <dbReference type="ARBA" id="ARBA00022475"/>
    </source>
</evidence>
<evidence type="ECO:0000256" key="6">
    <source>
        <dbReference type="SAM" id="Phobius"/>
    </source>
</evidence>
<keyword evidence="9" id="KW-1185">Reference proteome</keyword>
<dbReference type="InterPro" id="IPR052159">
    <property type="entry name" value="Competence_DNA_uptake"/>
</dbReference>
<feature type="transmembrane region" description="Helical" evidence="6">
    <location>
        <begin position="255"/>
        <end position="278"/>
    </location>
</feature>
<keyword evidence="4 6" id="KW-1133">Transmembrane helix</keyword>
<dbReference type="Gene3D" id="3.60.15.10">
    <property type="entry name" value="Ribonuclease Z/Hydroxyacylglutathione hydrolase-like"/>
    <property type="match status" value="1"/>
</dbReference>
<protein>
    <submittedName>
        <fullName evidence="8">DNA internalization competence protein ComEC/Rec2-like protein</fullName>
    </submittedName>
</protein>
<feature type="transmembrane region" description="Helical" evidence="6">
    <location>
        <begin position="47"/>
        <end position="66"/>
    </location>
</feature>
<gene>
    <name evidence="8" type="ORF">STRIC_0468</name>
</gene>
<evidence type="ECO:0000256" key="1">
    <source>
        <dbReference type="ARBA" id="ARBA00004651"/>
    </source>
</evidence>
<dbReference type="SUPFAM" id="SSF56281">
    <property type="entry name" value="Metallo-hydrolase/oxidoreductase"/>
    <property type="match status" value="1"/>
</dbReference>
<comment type="subcellular location">
    <subcellularLocation>
        <location evidence="1">Cell membrane</location>
        <topology evidence="1">Multi-pass membrane protein</topology>
    </subcellularLocation>
</comment>
<dbReference type="PANTHER" id="PTHR30619">
    <property type="entry name" value="DNA INTERNALIZATION/COMPETENCE PROTEIN COMEC/REC2"/>
    <property type="match status" value="1"/>
</dbReference>